<feature type="transmembrane region" description="Helical" evidence="6">
    <location>
        <begin position="228"/>
        <end position="250"/>
    </location>
</feature>
<dbReference type="Proteomes" id="UP000276133">
    <property type="component" value="Unassembled WGS sequence"/>
</dbReference>
<accession>A0A3M7SCF2</accession>
<dbReference type="InterPro" id="IPR010291">
    <property type="entry name" value="Ion_channel_UNC-93"/>
</dbReference>
<dbReference type="Pfam" id="PF05978">
    <property type="entry name" value="UNC-93"/>
    <property type="match status" value="1"/>
</dbReference>
<dbReference type="InterPro" id="IPR051951">
    <property type="entry name" value="UNC-93_regulatory"/>
</dbReference>
<sequence>MSLQKSNETNALNNATEHVCDPKVKRSCLKNLIVFSIAYLLQFSAANGLSNLQSSLNSKENLGVTSLLVSSVFFTLTCLFVPNIMLQFAGFKWPLVICNALVSCYICANFNANFIGLISASVLLGIALGTLWTYQGSFIAHLTHVYNKNSASKNPNLLVKFFGFFFILFQLNQLIGNFISSMVLNPQSIEKFASSFSAERNHSVNLTCGKNECPGPSSVIPRPDDQKVFILCSIYLGISLTAVFSLVFFLDNIKPDQDDLDKVSKTVKETFKLLFTSLEKLLILPILGFYALIVTFFCVEFSRFFIACAYGIHSIGLWFVIMGISSSIFSIIMGNVAKYIRKTNMLMIVVVLECASIIYLLYWEIGFSVYFMILLAVIIGCLDTIYATCINAIIGDVFHDKLSSAYAANRFCMTFSLSEVFCVYQKMYSTISLICLTIFKIRLKLVKSQSQVKTLTLLFIEVRVAKIATWNGVKSYDCDPDKWIAVPASFFGGLIDEKNNSKFDDSENERYFSDFCSLPAFFEEEDLPEEIYSEFFSSVESIDYYLNENDLNDIRKKNDLENQPIHYLQEIYSSKITIKQFTQDFDLNKKKFKEEELNPKSQRTNGQLEVHDRVQMIKIIDKNDEISFY</sequence>
<evidence type="ECO:0000256" key="3">
    <source>
        <dbReference type="ARBA" id="ARBA00022692"/>
    </source>
</evidence>
<dbReference type="InterPro" id="IPR036259">
    <property type="entry name" value="MFS_trans_sf"/>
</dbReference>
<dbReference type="EMBL" id="REGN01001651">
    <property type="protein sequence ID" value="RNA33335.1"/>
    <property type="molecule type" value="Genomic_DNA"/>
</dbReference>
<dbReference type="SUPFAM" id="SSF103473">
    <property type="entry name" value="MFS general substrate transporter"/>
    <property type="match status" value="1"/>
</dbReference>
<feature type="transmembrane region" description="Helical" evidence="6">
    <location>
        <begin position="281"/>
        <end position="306"/>
    </location>
</feature>
<feature type="transmembrane region" description="Helical" evidence="6">
    <location>
        <begin position="117"/>
        <end position="136"/>
    </location>
</feature>
<feature type="transmembrane region" description="Helical" evidence="6">
    <location>
        <begin position="312"/>
        <end position="333"/>
    </location>
</feature>
<keyword evidence="5 6" id="KW-0472">Membrane</keyword>
<dbReference type="Gene3D" id="1.20.1250.20">
    <property type="entry name" value="MFS general substrate transporter like domains"/>
    <property type="match status" value="1"/>
</dbReference>
<evidence type="ECO:0000256" key="1">
    <source>
        <dbReference type="ARBA" id="ARBA00004141"/>
    </source>
</evidence>
<evidence type="ECO:0000256" key="5">
    <source>
        <dbReference type="ARBA" id="ARBA00023136"/>
    </source>
</evidence>
<evidence type="ECO:0000256" key="2">
    <source>
        <dbReference type="ARBA" id="ARBA00009172"/>
    </source>
</evidence>
<keyword evidence="8" id="KW-1185">Reference proteome</keyword>
<feature type="transmembrane region" description="Helical" evidence="6">
    <location>
        <begin position="62"/>
        <end position="81"/>
    </location>
</feature>
<dbReference type="STRING" id="10195.A0A3M7SCF2"/>
<comment type="similarity">
    <text evidence="2">Belongs to the unc-93 family.</text>
</comment>
<keyword evidence="3 6" id="KW-0812">Transmembrane</keyword>
<protein>
    <submittedName>
        <fullName evidence="7">UNC93</fullName>
    </submittedName>
</protein>
<evidence type="ECO:0000313" key="7">
    <source>
        <dbReference type="EMBL" id="RNA33335.1"/>
    </source>
</evidence>
<keyword evidence="4 6" id="KW-1133">Transmembrane helix</keyword>
<comment type="caution">
    <text evidence="7">The sequence shown here is derived from an EMBL/GenBank/DDBJ whole genome shotgun (WGS) entry which is preliminary data.</text>
</comment>
<dbReference type="OrthoDB" id="78663at2759"/>
<feature type="transmembrane region" description="Helical" evidence="6">
    <location>
        <begin position="369"/>
        <end position="394"/>
    </location>
</feature>
<feature type="transmembrane region" description="Helical" evidence="6">
    <location>
        <begin position="345"/>
        <end position="363"/>
    </location>
</feature>
<dbReference type="GO" id="GO:0016020">
    <property type="term" value="C:membrane"/>
    <property type="evidence" value="ECO:0007669"/>
    <property type="project" value="UniProtKB-SubCell"/>
</dbReference>
<evidence type="ECO:0000256" key="4">
    <source>
        <dbReference type="ARBA" id="ARBA00022989"/>
    </source>
</evidence>
<reference evidence="7 8" key="1">
    <citation type="journal article" date="2018" name="Sci. Rep.">
        <title>Genomic signatures of local adaptation to the degree of environmental predictability in rotifers.</title>
        <authorList>
            <person name="Franch-Gras L."/>
            <person name="Hahn C."/>
            <person name="Garcia-Roger E.M."/>
            <person name="Carmona M.J."/>
            <person name="Serra M."/>
            <person name="Gomez A."/>
        </authorList>
    </citation>
    <scope>NUCLEOTIDE SEQUENCE [LARGE SCALE GENOMIC DNA]</scope>
    <source>
        <strain evidence="7">HYR1</strain>
    </source>
</reference>
<evidence type="ECO:0000256" key="6">
    <source>
        <dbReference type="SAM" id="Phobius"/>
    </source>
</evidence>
<dbReference type="AlphaFoldDB" id="A0A3M7SCF2"/>
<name>A0A3M7SCF2_BRAPC</name>
<proteinExistence type="inferred from homology"/>
<evidence type="ECO:0000313" key="8">
    <source>
        <dbReference type="Proteomes" id="UP000276133"/>
    </source>
</evidence>
<comment type="subcellular location">
    <subcellularLocation>
        <location evidence="1">Membrane</location>
        <topology evidence="1">Multi-pass membrane protein</topology>
    </subcellularLocation>
</comment>
<dbReference type="PANTHER" id="PTHR19444">
    <property type="entry name" value="UNC-93 RELATED"/>
    <property type="match status" value="1"/>
</dbReference>
<feature type="transmembrane region" description="Helical" evidence="6">
    <location>
        <begin position="32"/>
        <end position="50"/>
    </location>
</feature>
<feature type="transmembrane region" description="Helical" evidence="6">
    <location>
        <begin position="157"/>
        <end position="175"/>
    </location>
</feature>
<gene>
    <name evidence="7" type="ORF">BpHYR1_008780</name>
</gene>
<dbReference type="PANTHER" id="PTHR19444:SF13">
    <property type="entry name" value="PROTEIN UNC-93 HOMOLOG A"/>
    <property type="match status" value="1"/>
</dbReference>
<organism evidence="7 8">
    <name type="scientific">Brachionus plicatilis</name>
    <name type="common">Marine rotifer</name>
    <name type="synonym">Brachionus muelleri</name>
    <dbReference type="NCBI Taxonomy" id="10195"/>
    <lineage>
        <taxon>Eukaryota</taxon>
        <taxon>Metazoa</taxon>
        <taxon>Spiralia</taxon>
        <taxon>Gnathifera</taxon>
        <taxon>Rotifera</taxon>
        <taxon>Eurotatoria</taxon>
        <taxon>Monogononta</taxon>
        <taxon>Pseudotrocha</taxon>
        <taxon>Ploima</taxon>
        <taxon>Brachionidae</taxon>
        <taxon>Brachionus</taxon>
    </lineage>
</organism>